<protein>
    <recommendedName>
        <fullName evidence="2">Terminase large subunit gp17-like C-terminal domain-containing protein</fullName>
    </recommendedName>
</protein>
<organism evidence="1">
    <name type="scientific">marine sediment metagenome</name>
    <dbReference type="NCBI Taxonomy" id="412755"/>
    <lineage>
        <taxon>unclassified sequences</taxon>
        <taxon>metagenomes</taxon>
        <taxon>ecological metagenomes</taxon>
    </lineage>
</organism>
<dbReference type="EMBL" id="BARU01003078">
    <property type="protein sequence ID" value="GAH20306.1"/>
    <property type="molecule type" value="Genomic_DNA"/>
</dbReference>
<name>X1DHF0_9ZZZZ</name>
<gene>
    <name evidence="1" type="ORF">S03H2_06861</name>
</gene>
<feature type="non-terminal residue" evidence="1">
    <location>
        <position position="1"/>
    </location>
</feature>
<dbReference type="AlphaFoldDB" id="X1DHF0"/>
<evidence type="ECO:0000313" key="1">
    <source>
        <dbReference type="EMBL" id="GAH20306.1"/>
    </source>
</evidence>
<accession>X1DHF0</accession>
<sequence>VTAFASFVFGWKLQKFQEHWHEFADKYKRALIFAPQAHGKTVNMSLIRPLFVLGRNPNRILKIISCNDDKAVDILGAIAKTIESNKKFHEVFPSLKPAERGSWTKHQITVKRDVPAIDASVEALGVLSTGSGDRATDLMFDDPVDFRNAILQPALRKMVIRAYTATWLGLFAQGEERITYICNAWHHNDLTHEIKKPNYHYHILNQAIAKDFKNIEEWLGARKGRTKHLPLWKGVWPSRRLIQFSEERGSLDFNRAFRHQALESRMFPFTKGLKASTVLMDEDAELKDLEAPQDFPRFTGVDLGGVKKINAQSAIFTLA</sequence>
<feature type="non-terminal residue" evidence="1">
    <location>
        <position position="319"/>
    </location>
</feature>
<evidence type="ECO:0008006" key="2">
    <source>
        <dbReference type="Google" id="ProtNLM"/>
    </source>
</evidence>
<dbReference type="InterPro" id="IPR027417">
    <property type="entry name" value="P-loop_NTPase"/>
</dbReference>
<proteinExistence type="predicted"/>
<reference evidence="1" key="1">
    <citation type="journal article" date="2014" name="Front. Microbiol.">
        <title>High frequency of phylogenetically diverse reductive dehalogenase-homologous genes in deep subseafloor sedimentary metagenomes.</title>
        <authorList>
            <person name="Kawai M."/>
            <person name="Futagami T."/>
            <person name="Toyoda A."/>
            <person name="Takaki Y."/>
            <person name="Nishi S."/>
            <person name="Hori S."/>
            <person name="Arai W."/>
            <person name="Tsubouchi T."/>
            <person name="Morono Y."/>
            <person name="Uchiyama I."/>
            <person name="Ito T."/>
            <person name="Fujiyama A."/>
            <person name="Inagaki F."/>
            <person name="Takami H."/>
        </authorList>
    </citation>
    <scope>NUCLEOTIDE SEQUENCE</scope>
    <source>
        <strain evidence="1">Expedition CK06-06</strain>
    </source>
</reference>
<comment type="caution">
    <text evidence="1">The sequence shown here is derived from an EMBL/GenBank/DDBJ whole genome shotgun (WGS) entry which is preliminary data.</text>
</comment>
<dbReference type="Gene3D" id="3.40.50.300">
    <property type="entry name" value="P-loop containing nucleotide triphosphate hydrolases"/>
    <property type="match status" value="1"/>
</dbReference>